<feature type="compositionally biased region" description="Low complexity" evidence="1">
    <location>
        <begin position="262"/>
        <end position="273"/>
    </location>
</feature>
<feature type="non-terminal residue" evidence="3">
    <location>
        <position position="1"/>
    </location>
</feature>
<protein>
    <submittedName>
        <fullName evidence="3">Uncharacterized protein</fullName>
    </submittedName>
</protein>
<dbReference type="AlphaFoldDB" id="A0A1B6DQX7"/>
<sequence>KVSTLHLNFYNPEYACESLYILPQKNRSAYSSINSGVIISETSRISIPYFDNDFEPNAVAVPLKAHNLFSLFSPSAKYILVRYYSIAMRCLSKGPSEEVLAFNHLYHQWLVTKVIPHLHDDRWYPGFGGVMRIVETMNRRGLASSTSPIYIVPPPEAELPREDIAEMKIDEEDHNCRLKYLNAFNFTTYHNFTFLLIILLIALISSLIAFILICCCFSRFQRREKPIKKDSNKLLNAVMSLYCGIKDSLLKKSSTKRFPQESKSSIDVSSDSSRYPLNQGKRSSSPINTTPAANDTDTSSVTGDSGDDFTTSSADE</sequence>
<gene>
    <name evidence="3" type="ORF">g.37751</name>
</gene>
<proteinExistence type="predicted"/>
<feature type="transmembrane region" description="Helical" evidence="2">
    <location>
        <begin position="192"/>
        <end position="220"/>
    </location>
</feature>
<keyword evidence="2" id="KW-0812">Transmembrane</keyword>
<feature type="region of interest" description="Disordered" evidence="1">
    <location>
        <begin position="260"/>
        <end position="316"/>
    </location>
</feature>
<keyword evidence="2" id="KW-0472">Membrane</keyword>
<evidence type="ECO:0000256" key="1">
    <source>
        <dbReference type="SAM" id="MobiDB-lite"/>
    </source>
</evidence>
<keyword evidence="2" id="KW-1133">Transmembrane helix</keyword>
<organism evidence="3">
    <name type="scientific">Clastoptera arizonana</name>
    <name type="common">Arizona spittle bug</name>
    <dbReference type="NCBI Taxonomy" id="38151"/>
    <lineage>
        <taxon>Eukaryota</taxon>
        <taxon>Metazoa</taxon>
        <taxon>Ecdysozoa</taxon>
        <taxon>Arthropoda</taxon>
        <taxon>Hexapoda</taxon>
        <taxon>Insecta</taxon>
        <taxon>Pterygota</taxon>
        <taxon>Neoptera</taxon>
        <taxon>Paraneoptera</taxon>
        <taxon>Hemiptera</taxon>
        <taxon>Auchenorrhyncha</taxon>
        <taxon>Cercopoidea</taxon>
        <taxon>Clastopteridae</taxon>
        <taxon>Clastoptera</taxon>
    </lineage>
</organism>
<evidence type="ECO:0000256" key="2">
    <source>
        <dbReference type="SAM" id="Phobius"/>
    </source>
</evidence>
<accession>A0A1B6DQX7</accession>
<name>A0A1B6DQX7_9HEMI</name>
<feature type="compositionally biased region" description="Polar residues" evidence="1">
    <location>
        <begin position="280"/>
        <end position="293"/>
    </location>
</feature>
<evidence type="ECO:0000313" key="3">
    <source>
        <dbReference type="EMBL" id="JAS28003.1"/>
    </source>
</evidence>
<reference evidence="3" key="1">
    <citation type="submission" date="2015-12" db="EMBL/GenBank/DDBJ databases">
        <title>De novo transcriptome assembly of four potential Pierce s Disease insect vectors from Arizona vineyards.</title>
        <authorList>
            <person name="Tassone E.E."/>
        </authorList>
    </citation>
    <scope>NUCLEOTIDE SEQUENCE</scope>
</reference>
<dbReference type="EMBL" id="GEDC01009295">
    <property type="protein sequence ID" value="JAS28003.1"/>
    <property type="molecule type" value="Transcribed_RNA"/>
</dbReference>
<feature type="compositionally biased region" description="Low complexity" evidence="1">
    <location>
        <begin position="295"/>
        <end position="316"/>
    </location>
</feature>